<comment type="caution">
    <text evidence="2">The sequence shown here is derived from an EMBL/GenBank/DDBJ whole genome shotgun (WGS) entry which is preliminary data.</text>
</comment>
<organism evidence="2 3">
    <name type="scientific">Cryobacterium glucosi</name>
    <dbReference type="NCBI Taxonomy" id="1259175"/>
    <lineage>
        <taxon>Bacteria</taxon>
        <taxon>Bacillati</taxon>
        <taxon>Actinomycetota</taxon>
        <taxon>Actinomycetes</taxon>
        <taxon>Micrococcales</taxon>
        <taxon>Microbacteriaceae</taxon>
        <taxon>Cryobacterium</taxon>
    </lineage>
</organism>
<sequence>MPDYTRPSQGRPVMLQLRDIAGEAVMLLAGGRSILLQLADPAIGHGVAHHSDFENRPLDRLAGTLSYAYAVTCGTPDQARAAVRRVNRAHVPVVGAAAGGAPAYNAFTPELQLWVAATLYDSAVGMYERVFGAFDEGTAESLYREYAVLGTALQVPEALWPRDRAAFATYWQERLDGLRTDDTTREVARRLLYPRSGPLLLRLAMPLARLVTVGLLPPSVRDLFDLSWSPRRQRRFDRMLRLTIRVYPLLPRRVRHWPRDHYLGSPAPSAARIRVR</sequence>
<feature type="domain" description="ER-bound oxygenase mpaB/mpaB'/Rubber oxygenase catalytic" evidence="1">
    <location>
        <begin position="21"/>
        <end position="242"/>
    </location>
</feature>
<reference evidence="2 3" key="1">
    <citation type="submission" date="2019-03" db="EMBL/GenBank/DDBJ databases">
        <title>Genomics of glacier-inhabiting Cryobacterium strains.</title>
        <authorList>
            <person name="Liu Q."/>
            <person name="Xin Y.-H."/>
        </authorList>
    </citation>
    <scope>NUCLEOTIDE SEQUENCE [LARGE SCALE GENOMIC DNA]</scope>
    <source>
        <strain evidence="2 3">MDB1-5</strain>
    </source>
</reference>
<name>A0ABY2ITY3_9MICO</name>
<dbReference type="EMBL" id="SOFS01000012">
    <property type="protein sequence ID" value="TFC22712.1"/>
    <property type="molecule type" value="Genomic_DNA"/>
</dbReference>
<dbReference type="InterPro" id="IPR018713">
    <property type="entry name" value="MPAB/Lcp_cat_dom"/>
</dbReference>
<gene>
    <name evidence="2" type="ORF">E3O46_04560</name>
</gene>
<dbReference type="Pfam" id="PF09995">
    <property type="entry name" value="MPAB_Lcp_cat"/>
    <property type="match status" value="1"/>
</dbReference>
<protein>
    <submittedName>
        <fullName evidence="2">DUF2236 domain-containing protein</fullName>
    </submittedName>
</protein>
<dbReference type="Proteomes" id="UP000297604">
    <property type="component" value="Unassembled WGS sequence"/>
</dbReference>
<evidence type="ECO:0000259" key="1">
    <source>
        <dbReference type="Pfam" id="PF09995"/>
    </source>
</evidence>
<accession>A0ABY2ITY3</accession>
<evidence type="ECO:0000313" key="2">
    <source>
        <dbReference type="EMBL" id="TFC22712.1"/>
    </source>
</evidence>
<keyword evidence="3" id="KW-1185">Reference proteome</keyword>
<evidence type="ECO:0000313" key="3">
    <source>
        <dbReference type="Proteomes" id="UP000297604"/>
    </source>
</evidence>
<dbReference type="PANTHER" id="PTHR36151:SF3">
    <property type="entry name" value="ER-BOUND OXYGENASE MPAB_MPAB'_RUBBER OXYGENASE CATALYTIC DOMAIN-CONTAINING PROTEIN"/>
    <property type="match status" value="1"/>
</dbReference>
<proteinExistence type="predicted"/>
<dbReference type="PANTHER" id="PTHR36151">
    <property type="entry name" value="BLR2777 PROTEIN"/>
    <property type="match status" value="1"/>
</dbReference>